<reference evidence="2 3" key="1">
    <citation type="submission" date="2017-06" db="EMBL/GenBank/DDBJ databases">
        <title>Sequencing and comparative analysis of myxobacterial genomes.</title>
        <authorList>
            <person name="Rupp O."/>
            <person name="Goesmann A."/>
            <person name="Sogaard-Andersen L."/>
        </authorList>
    </citation>
    <scope>NUCLEOTIDE SEQUENCE [LARGE SCALE GENOMIC DNA]</scope>
    <source>
        <strain evidence="2 3">DSM 14697</strain>
    </source>
</reference>
<feature type="region of interest" description="Disordered" evidence="1">
    <location>
        <begin position="122"/>
        <end position="154"/>
    </location>
</feature>
<evidence type="ECO:0000313" key="2">
    <source>
        <dbReference type="EMBL" id="ATB46113.1"/>
    </source>
</evidence>
<dbReference type="KEGG" id="mmas:MYMAC_001705"/>
<evidence type="ECO:0000256" key="1">
    <source>
        <dbReference type="SAM" id="MobiDB-lite"/>
    </source>
</evidence>
<name>A0A250JR02_9BACT</name>
<proteinExistence type="predicted"/>
<sequence length="337" mass="36818">MGEQDRARHEIADSRARMSHLADELARRAEPDRLKALASEKAAALKERAREVATHKATELKQHAKEAAVEKATELKTQARETVMQRSMELKERADTPKGWSLLGALVGAGVGSALMRKAFTRRAARQYDESDGGRDERWRYDGPRAGRDDLRSTREEALGAGIGGIPERRAGGEEALAGMRASASDKAHEVKGRAADKATELRERTTDVVHKARERASHMRERVPSREDVQHRASDWFDRTADEQPLLLAVGGITLGMLASTLLPVTGQERKLVEPAKRRAKEGVSQLGGQLHEKLQGEEQPASGGVGGPALAPSEASSVSASRVETTRQEDSRKTH</sequence>
<feature type="compositionally biased region" description="Basic and acidic residues" evidence="1">
    <location>
        <begin position="184"/>
        <end position="237"/>
    </location>
</feature>
<organism evidence="2 3">
    <name type="scientific">Corallococcus macrosporus DSM 14697</name>
    <dbReference type="NCBI Taxonomy" id="1189310"/>
    <lineage>
        <taxon>Bacteria</taxon>
        <taxon>Pseudomonadati</taxon>
        <taxon>Myxococcota</taxon>
        <taxon>Myxococcia</taxon>
        <taxon>Myxococcales</taxon>
        <taxon>Cystobacterineae</taxon>
        <taxon>Myxococcaceae</taxon>
        <taxon>Corallococcus</taxon>
    </lineage>
</organism>
<dbReference type="AlphaFoldDB" id="A0A250JR02"/>
<feature type="compositionally biased region" description="Low complexity" evidence="1">
    <location>
        <begin position="315"/>
        <end position="325"/>
    </location>
</feature>
<feature type="region of interest" description="Disordered" evidence="1">
    <location>
        <begin position="180"/>
        <end position="237"/>
    </location>
</feature>
<gene>
    <name evidence="2" type="ORF">MYMAC_001705</name>
</gene>
<feature type="compositionally biased region" description="Basic and acidic residues" evidence="1">
    <location>
        <begin position="126"/>
        <end position="154"/>
    </location>
</feature>
<feature type="compositionally biased region" description="Basic and acidic residues" evidence="1">
    <location>
        <begin position="326"/>
        <end position="337"/>
    </location>
</feature>
<dbReference type="Proteomes" id="UP000217343">
    <property type="component" value="Chromosome"/>
</dbReference>
<keyword evidence="3" id="KW-1185">Reference proteome</keyword>
<protein>
    <recommendedName>
        <fullName evidence="4">DUF3618 domain-containing protein</fullName>
    </recommendedName>
</protein>
<dbReference type="EMBL" id="CP022203">
    <property type="protein sequence ID" value="ATB46113.1"/>
    <property type="molecule type" value="Genomic_DNA"/>
</dbReference>
<dbReference type="Gene3D" id="6.10.140.1430">
    <property type="match status" value="1"/>
</dbReference>
<feature type="region of interest" description="Disordered" evidence="1">
    <location>
        <begin position="274"/>
        <end position="337"/>
    </location>
</feature>
<evidence type="ECO:0000313" key="3">
    <source>
        <dbReference type="Proteomes" id="UP000217343"/>
    </source>
</evidence>
<accession>A0A250JR02</accession>
<evidence type="ECO:0008006" key="4">
    <source>
        <dbReference type="Google" id="ProtNLM"/>
    </source>
</evidence>